<keyword evidence="4" id="KW-1185">Reference proteome</keyword>
<proteinExistence type="predicted"/>
<evidence type="ECO:0000313" key="3">
    <source>
        <dbReference type="EMBL" id="NNH22303.1"/>
    </source>
</evidence>
<feature type="domain" description="Ubiquitin Mut7-C" evidence="2">
    <location>
        <begin position="12"/>
        <end position="80"/>
    </location>
</feature>
<evidence type="ECO:0000259" key="2">
    <source>
        <dbReference type="Pfam" id="PF14451"/>
    </source>
</evidence>
<reference evidence="3 4" key="1">
    <citation type="submission" date="2020-05" db="EMBL/GenBank/DDBJ databases">
        <title>MicrobeNet Type strains.</title>
        <authorList>
            <person name="Nicholson A.C."/>
        </authorList>
    </citation>
    <scope>NUCLEOTIDE SEQUENCE [LARGE SCALE GENOMIC DNA]</scope>
    <source>
        <strain evidence="3 4">JCM 14547</strain>
    </source>
</reference>
<evidence type="ECO:0000259" key="1">
    <source>
        <dbReference type="Pfam" id="PF01927"/>
    </source>
</evidence>
<dbReference type="Proteomes" id="UP000555552">
    <property type="component" value="Unassembled WGS sequence"/>
</dbReference>
<evidence type="ECO:0008006" key="5">
    <source>
        <dbReference type="Google" id="ProtNLM"/>
    </source>
</evidence>
<sequence length="241" mass="25973">MPGTVVVLPDPSLRWLLPPRDREAGRRLRHDPDATARHVVEAAGVPRTEVGALRRRGAPLDPAARLEDGDVVEVAPPSRPQPLPPGGLLLDVHLGTLARRLRLLGLDAADDPGLDDAGLVARAAAEDRLLLTRDRGLLRRRALPAGALVRGDDPDDQLADVLDRFAPPLAPMTRCTRCGGHLEPVAKADVTDRLPAGTRRSYDDFTRCARCGHVFWRGAHAERLDALLARAAPGAADGLRR</sequence>
<dbReference type="InterPro" id="IPR027798">
    <property type="entry name" value="Ub_Mut7C"/>
</dbReference>
<dbReference type="Pfam" id="PF14451">
    <property type="entry name" value="Ub-Mut7C"/>
    <property type="match status" value="1"/>
</dbReference>
<evidence type="ECO:0000313" key="4">
    <source>
        <dbReference type="Proteomes" id="UP000555552"/>
    </source>
</evidence>
<feature type="domain" description="Mut7-C RNAse" evidence="1">
    <location>
        <begin position="88"/>
        <end position="227"/>
    </location>
</feature>
<gene>
    <name evidence="3" type="ORF">HLB09_04220</name>
</gene>
<dbReference type="InterPro" id="IPR002782">
    <property type="entry name" value="Mut7-C_RNAse_dom"/>
</dbReference>
<dbReference type="PANTHER" id="PTHR39081:SF1">
    <property type="entry name" value="MUT7-C RNASE DOMAIN-CONTAINING PROTEIN"/>
    <property type="match status" value="1"/>
</dbReference>
<dbReference type="AlphaFoldDB" id="A0A849BLV4"/>
<accession>A0A849BLV4</accession>
<organism evidence="3 4">
    <name type="scientific">Pseudokineococcus marinus</name>
    <dbReference type="NCBI Taxonomy" id="351215"/>
    <lineage>
        <taxon>Bacteria</taxon>
        <taxon>Bacillati</taxon>
        <taxon>Actinomycetota</taxon>
        <taxon>Actinomycetes</taxon>
        <taxon>Kineosporiales</taxon>
        <taxon>Kineosporiaceae</taxon>
        <taxon>Pseudokineococcus</taxon>
    </lineage>
</organism>
<dbReference type="RefSeq" id="WP_171202155.1">
    <property type="nucleotide sequence ID" value="NZ_BAAANP010000024.1"/>
</dbReference>
<protein>
    <recommendedName>
        <fullName evidence="5">Mut7-C RNAse domain-containing protein</fullName>
    </recommendedName>
</protein>
<dbReference type="PANTHER" id="PTHR39081">
    <property type="entry name" value="MUT7-C DOMAIN-CONTAINING PROTEIN"/>
    <property type="match status" value="1"/>
</dbReference>
<dbReference type="EMBL" id="JABEMA010000032">
    <property type="protein sequence ID" value="NNH22303.1"/>
    <property type="molecule type" value="Genomic_DNA"/>
</dbReference>
<name>A0A849BLV4_9ACTN</name>
<dbReference type="Pfam" id="PF01927">
    <property type="entry name" value="Mut7-C"/>
    <property type="match status" value="1"/>
</dbReference>
<comment type="caution">
    <text evidence="3">The sequence shown here is derived from an EMBL/GenBank/DDBJ whole genome shotgun (WGS) entry which is preliminary data.</text>
</comment>